<accession>A0AAV0E6B6</accession>
<feature type="region of interest" description="Disordered" evidence="1">
    <location>
        <begin position="38"/>
        <end position="87"/>
    </location>
</feature>
<proteinExistence type="predicted"/>
<evidence type="ECO:0000313" key="2">
    <source>
        <dbReference type="EMBL" id="CAH9115891.1"/>
    </source>
</evidence>
<keyword evidence="3" id="KW-1185">Reference proteome</keyword>
<comment type="caution">
    <text evidence="2">The sequence shown here is derived from an EMBL/GenBank/DDBJ whole genome shotgun (WGS) entry which is preliminary data.</text>
</comment>
<evidence type="ECO:0000256" key="1">
    <source>
        <dbReference type="SAM" id="MobiDB-lite"/>
    </source>
</evidence>
<dbReference type="Proteomes" id="UP001152523">
    <property type="component" value="Unassembled WGS sequence"/>
</dbReference>
<organism evidence="2 3">
    <name type="scientific">Cuscuta epithymum</name>
    <dbReference type="NCBI Taxonomy" id="186058"/>
    <lineage>
        <taxon>Eukaryota</taxon>
        <taxon>Viridiplantae</taxon>
        <taxon>Streptophyta</taxon>
        <taxon>Embryophyta</taxon>
        <taxon>Tracheophyta</taxon>
        <taxon>Spermatophyta</taxon>
        <taxon>Magnoliopsida</taxon>
        <taxon>eudicotyledons</taxon>
        <taxon>Gunneridae</taxon>
        <taxon>Pentapetalae</taxon>
        <taxon>asterids</taxon>
        <taxon>lamiids</taxon>
        <taxon>Solanales</taxon>
        <taxon>Convolvulaceae</taxon>
        <taxon>Cuscuteae</taxon>
        <taxon>Cuscuta</taxon>
        <taxon>Cuscuta subgen. Cuscuta</taxon>
    </lineage>
</organism>
<dbReference type="EMBL" id="CAMAPF010000258">
    <property type="protein sequence ID" value="CAH9115891.1"/>
    <property type="molecule type" value="Genomic_DNA"/>
</dbReference>
<sequence>MDELVDLTRMGFGDRFQRMEESSSFLALTRLPEVNTGVARRRAQVQPAAAAAGGHQADDDDDHDEDESNEEMEAAAHDVPSDAPLYDNTFPHTWAGMHAHQDAVYHQLSTEKHERFVQMRFEQQDFYREMREDQAMHYAQI</sequence>
<dbReference type="AlphaFoldDB" id="A0AAV0E6B6"/>
<protein>
    <submittedName>
        <fullName evidence="2">Uncharacterized protein</fullName>
    </submittedName>
</protein>
<name>A0AAV0E6B6_9ASTE</name>
<gene>
    <name evidence="2" type="ORF">CEPIT_LOCUS21296</name>
</gene>
<evidence type="ECO:0000313" key="3">
    <source>
        <dbReference type="Proteomes" id="UP001152523"/>
    </source>
</evidence>
<feature type="compositionally biased region" description="Acidic residues" evidence="1">
    <location>
        <begin position="58"/>
        <end position="73"/>
    </location>
</feature>
<reference evidence="2" key="1">
    <citation type="submission" date="2022-07" db="EMBL/GenBank/DDBJ databases">
        <authorList>
            <person name="Macas J."/>
            <person name="Novak P."/>
            <person name="Neumann P."/>
        </authorList>
    </citation>
    <scope>NUCLEOTIDE SEQUENCE</scope>
</reference>